<gene>
    <name evidence="10" type="ORF">BU14_0134s0016</name>
</gene>
<dbReference type="AlphaFoldDB" id="A0A1X6PAN8"/>
<evidence type="ECO:0000256" key="1">
    <source>
        <dbReference type="ARBA" id="ARBA00004294"/>
    </source>
</evidence>
<evidence type="ECO:0000256" key="2">
    <source>
        <dbReference type="ARBA" id="ARBA00022448"/>
    </source>
</evidence>
<feature type="domain" description="Metaxin glutathione S-transferase" evidence="9">
    <location>
        <begin position="263"/>
        <end position="302"/>
    </location>
</feature>
<dbReference type="GO" id="GO:0015031">
    <property type="term" value="P:protein transport"/>
    <property type="evidence" value="ECO:0007669"/>
    <property type="project" value="UniProtKB-KW"/>
</dbReference>
<dbReference type="InterPro" id="IPR019564">
    <property type="entry name" value="Sam37/metaxin_N"/>
</dbReference>
<dbReference type="GO" id="GO:0001401">
    <property type="term" value="C:SAM complex"/>
    <property type="evidence" value="ECO:0007669"/>
    <property type="project" value="InterPro"/>
</dbReference>
<dbReference type="Pfam" id="PF10568">
    <property type="entry name" value="Tom37"/>
    <property type="match status" value="1"/>
</dbReference>
<dbReference type="InterPro" id="IPR033468">
    <property type="entry name" value="Metaxin_GST"/>
</dbReference>
<feature type="compositionally biased region" description="Low complexity" evidence="7">
    <location>
        <begin position="75"/>
        <end position="91"/>
    </location>
</feature>
<organism evidence="10 11">
    <name type="scientific">Porphyra umbilicalis</name>
    <name type="common">Purple laver</name>
    <name type="synonym">Red alga</name>
    <dbReference type="NCBI Taxonomy" id="2786"/>
    <lineage>
        <taxon>Eukaryota</taxon>
        <taxon>Rhodophyta</taxon>
        <taxon>Bangiophyceae</taxon>
        <taxon>Bangiales</taxon>
        <taxon>Bangiaceae</taxon>
        <taxon>Porphyra</taxon>
    </lineage>
</organism>
<evidence type="ECO:0000259" key="8">
    <source>
        <dbReference type="Pfam" id="PF10568"/>
    </source>
</evidence>
<name>A0A1X6PAN8_PORUM</name>
<evidence type="ECO:0000259" key="9">
    <source>
        <dbReference type="Pfam" id="PF17171"/>
    </source>
</evidence>
<keyword evidence="5" id="KW-0496">Mitochondrion</keyword>
<dbReference type="InterPro" id="IPR050931">
    <property type="entry name" value="Mito_Protein_Transport_Metaxin"/>
</dbReference>
<keyword evidence="4" id="KW-0653">Protein transport</keyword>
<evidence type="ECO:0000256" key="5">
    <source>
        <dbReference type="ARBA" id="ARBA00023128"/>
    </source>
</evidence>
<dbReference type="Pfam" id="PF17171">
    <property type="entry name" value="GST_C_6"/>
    <property type="match status" value="1"/>
</dbReference>
<keyword evidence="2" id="KW-0813">Transport</keyword>
<keyword evidence="11" id="KW-1185">Reference proteome</keyword>
<evidence type="ECO:0008006" key="12">
    <source>
        <dbReference type="Google" id="ProtNLM"/>
    </source>
</evidence>
<dbReference type="GO" id="GO:0006626">
    <property type="term" value="P:protein targeting to mitochondrion"/>
    <property type="evidence" value="ECO:0007669"/>
    <property type="project" value="TreeGrafter"/>
</dbReference>
<reference evidence="10 11" key="1">
    <citation type="submission" date="2017-03" db="EMBL/GenBank/DDBJ databases">
        <title>WGS assembly of Porphyra umbilicalis.</title>
        <authorList>
            <person name="Brawley S.H."/>
            <person name="Blouin N.A."/>
            <person name="Ficko-Blean E."/>
            <person name="Wheeler G.L."/>
            <person name="Lohr M."/>
            <person name="Goodson H.V."/>
            <person name="Jenkins J.W."/>
            <person name="Blaby-Haas C.E."/>
            <person name="Helliwell K.E."/>
            <person name="Chan C."/>
            <person name="Marriage T."/>
            <person name="Bhattacharya D."/>
            <person name="Klein A.S."/>
            <person name="Badis Y."/>
            <person name="Brodie J."/>
            <person name="Cao Y."/>
            <person name="Collen J."/>
            <person name="Dittami S.M."/>
            <person name="Gachon C.M."/>
            <person name="Green B.R."/>
            <person name="Karpowicz S."/>
            <person name="Kim J.W."/>
            <person name="Kudahl U."/>
            <person name="Lin S."/>
            <person name="Michel G."/>
            <person name="Mittag M."/>
            <person name="Olson B.J."/>
            <person name="Pangilinan J."/>
            <person name="Peng Y."/>
            <person name="Qiu H."/>
            <person name="Shu S."/>
            <person name="Singer J.T."/>
            <person name="Smith A.G."/>
            <person name="Sprecher B.N."/>
            <person name="Wagner V."/>
            <person name="Wang W."/>
            <person name="Wang Z.-Y."/>
            <person name="Yan J."/>
            <person name="Yarish C."/>
            <person name="Zoeuner-Riek S."/>
            <person name="Zhuang Y."/>
            <person name="Zou Y."/>
            <person name="Lindquist E.A."/>
            <person name="Grimwood J."/>
            <person name="Barry K."/>
            <person name="Rokhsar D.S."/>
            <person name="Schmutz J."/>
            <person name="Stiller J.W."/>
            <person name="Grossman A.R."/>
            <person name="Prochnik S.E."/>
        </authorList>
    </citation>
    <scope>NUCLEOTIDE SEQUENCE [LARGE SCALE GENOMIC DNA]</scope>
    <source>
        <strain evidence="10">4086291</strain>
    </source>
</reference>
<evidence type="ECO:0000256" key="7">
    <source>
        <dbReference type="SAM" id="MobiDB-lite"/>
    </source>
</evidence>
<evidence type="ECO:0000313" key="10">
    <source>
        <dbReference type="EMBL" id="OSX77795.1"/>
    </source>
</evidence>
<dbReference type="PANTHER" id="PTHR12289">
    <property type="entry name" value="METAXIN RELATED"/>
    <property type="match status" value="1"/>
</dbReference>
<evidence type="ECO:0000256" key="3">
    <source>
        <dbReference type="ARBA" id="ARBA00022787"/>
    </source>
</evidence>
<feature type="domain" description="Mitochondrial outer membrane transport complex Sam37/metaxin N-terminal" evidence="8">
    <location>
        <begin position="111"/>
        <end position="188"/>
    </location>
</feature>
<feature type="compositionally biased region" description="Gly residues" evidence="7">
    <location>
        <begin position="365"/>
        <end position="375"/>
    </location>
</feature>
<feature type="region of interest" description="Disordered" evidence="7">
    <location>
        <begin position="72"/>
        <end position="105"/>
    </location>
</feature>
<dbReference type="EMBL" id="KV918828">
    <property type="protein sequence ID" value="OSX77795.1"/>
    <property type="molecule type" value="Genomic_DNA"/>
</dbReference>
<evidence type="ECO:0000256" key="4">
    <source>
        <dbReference type="ARBA" id="ARBA00022927"/>
    </source>
</evidence>
<comment type="subcellular location">
    <subcellularLocation>
        <location evidence="1">Mitochondrion outer membrane</location>
    </subcellularLocation>
</comment>
<evidence type="ECO:0000256" key="6">
    <source>
        <dbReference type="ARBA" id="ARBA00023136"/>
    </source>
</evidence>
<dbReference type="PANTHER" id="PTHR12289:SF41">
    <property type="entry name" value="FAILED AXON CONNECTIONS-RELATED"/>
    <property type="match status" value="1"/>
</dbReference>
<dbReference type="Proteomes" id="UP000218209">
    <property type="component" value="Unassembled WGS sequence"/>
</dbReference>
<proteinExistence type="predicted"/>
<keyword evidence="3" id="KW-1000">Mitochondrion outer membrane</keyword>
<accession>A0A1X6PAN8</accession>
<keyword evidence="6" id="KW-0472">Membrane</keyword>
<feature type="region of interest" description="Disordered" evidence="7">
    <location>
        <begin position="365"/>
        <end position="390"/>
    </location>
</feature>
<evidence type="ECO:0000313" key="11">
    <source>
        <dbReference type="Proteomes" id="UP000218209"/>
    </source>
</evidence>
<protein>
    <recommendedName>
        <fullName evidence="12">Metaxin glutathione S-transferase domain-containing protein</fullName>
    </recommendedName>
</protein>
<sequence length="413" mass="40213">MAGSRPPLFVRLYQTGGAWGLPSTCAACIAAQALLRSTGLPLSLISGAAPGMTAAHTLPVAVFLRGDDPSAHGSPDLVPADGGDGAAAAGGPSPPTAVPGVAAGSPQPADTSVAVGVGGIVAALAARGMDVDAGLTPFMRAEAAAFAALTARDWAPARAAEFWVDDANYEDLLHTVLLPASPHPFPLNRLRAAARRRAATAAVAASLPPPLSAAVATAAGSAAAAPPRRALTARAAAAAAALAVRLGGGGGAGTFYRSATSPLTALDAVVYGELAAVLYAPLPANGLRAVVAAHPTLVAFCAAVRGAHFGDPTAADGGGGRPTTARRRALCTRPTLRNTRPRRGWCTSAPSGGWRTLTGAAAAVGGGGGGGGGGRQSPANVGALRGGAGARQGQPVVCRRDGGGVWGVPAVGG</sequence>